<name>A0ABD3PY16_9STRA</name>
<dbReference type="Proteomes" id="UP001516023">
    <property type="component" value="Unassembled WGS sequence"/>
</dbReference>
<accession>A0ABD3PY16</accession>
<feature type="compositionally biased region" description="Basic and acidic residues" evidence="1">
    <location>
        <begin position="1"/>
        <end position="11"/>
    </location>
</feature>
<feature type="compositionally biased region" description="Low complexity" evidence="1">
    <location>
        <begin position="15"/>
        <end position="25"/>
    </location>
</feature>
<keyword evidence="3" id="KW-1185">Reference proteome</keyword>
<reference evidence="2 3" key="1">
    <citation type="journal article" date="2020" name="G3 (Bethesda)">
        <title>Improved Reference Genome for Cyclotella cryptica CCMP332, a Model for Cell Wall Morphogenesis, Salinity Adaptation, and Lipid Production in Diatoms (Bacillariophyta).</title>
        <authorList>
            <person name="Roberts W.R."/>
            <person name="Downey K.M."/>
            <person name="Ruck E.C."/>
            <person name="Traller J.C."/>
            <person name="Alverson A.J."/>
        </authorList>
    </citation>
    <scope>NUCLEOTIDE SEQUENCE [LARGE SCALE GENOMIC DNA]</scope>
    <source>
        <strain evidence="2 3">CCMP332</strain>
    </source>
</reference>
<dbReference type="EMBL" id="JABMIG020000100">
    <property type="protein sequence ID" value="KAL3792596.1"/>
    <property type="molecule type" value="Genomic_DNA"/>
</dbReference>
<proteinExistence type="predicted"/>
<feature type="region of interest" description="Disordered" evidence="1">
    <location>
        <begin position="1"/>
        <end position="36"/>
    </location>
</feature>
<dbReference type="AlphaFoldDB" id="A0ABD3PY16"/>
<evidence type="ECO:0000313" key="2">
    <source>
        <dbReference type="EMBL" id="KAL3792596.1"/>
    </source>
</evidence>
<gene>
    <name evidence="2" type="ORF">HJC23_005566</name>
</gene>
<protein>
    <submittedName>
        <fullName evidence="2">Uncharacterized protein</fullName>
    </submittedName>
</protein>
<evidence type="ECO:0000256" key="1">
    <source>
        <dbReference type="SAM" id="MobiDB-lite"/>
    </source>
</evidence>
<comment type="caution">
    <text evidence="2">The sequence shown here is derived from an EMBL/GenBank/DDBJ whole genome shotgun (WGS) entry which is preliminary data.</text>
</comment>
<evidence type="ECO:0000313" key="3">
    <source>
        <dbReference type="Proteomes" id="UP001516023"/>
    </source>
</evidence>
<organism evidence="2 3">
    <name type="scientific">Cyclotella cryptica</name>
    <dbReference type="NCBI Taxonomy" id="29204"/>
    <lineage>
        <taxon>Eukaryota</taxon>
        <taxon>Sar</taxon>
        <taxon>Stramenopiles</taxon>
        <taxon>Ochrophyta</taxon>
        <taxon>Bacillariophyta</taxon>
        <taxon>Coscinodiscophyceae</taxon>
        <taxon>Thalassiosirophycidae</taxon>
        <taxon>Stephanodiscales</taxon>
        <taxon>Stephanodiscaceae</taxon>
        <taxon>Cyclotella</taxon>
    </lineage>
</organism>
<sequence>MNDKKDAKGCDSVRSSSETTISTESNEPDSSRKETHRIMSCATSVLGIEESKDKNETELDQALGFATTTEDQIVSSDSEAESDFDLNQAAGVVLLEHIVKEIIEETKKLQDEIHCQQPLLDCLNKVELHFGIENQAFGVPGLTLPRNEASVQALGEGKNQNYDENSIEVISTTFDDSVVVELELIKLHLHDCKPIPLRKMGKGILLVSNQIAETLYPTRHYAPEITVLEQADEPSLFLHLYGAPKTLQDDTEVCLVGQIECLSQADRIAVKNNTYEENEFLFTQYFLSGNGLNSPDAVFMPKHIKFARNHIQEIRLLANFVQTTNLTIIPNWHHPSNDIRRSIINALGNKSDKTFLRENSKLKYKQEIISNVREMIDSVRIFHDGGSIVLRLSEGQLITDYIDGHSSSTLERRSRTPSPAWVLFVSNNLLYNNTDSLNMSVSGVEMGAAGLSISPGYNGQSKVHHCFNLNALVTSTQCSAEHSYAVTEVVFRLDSIESTLSVLGIDVAMLNVE</sequence>